<organism evidence="1">
    <name type="scientific">hydrothermal vent metagenome</name>
    <dbReference type="NCBI Taxonomy" id="652676"/>
    <lineage>
        <taxon>unclassified sequences</taxon>
        <taxon>metagenomes</taxon>
        <taxon>ecological metagenomes</taxon>
    </lineage>
</organism>
<name>A0A3B0UHJ8_9ZZZZ</name>
<proteinExistence type="predicted"/>
<dbReference type="PANTHER" id="PTHR37833:SF1">
    <property type="entry name" value="SIGNAL PEPTIDE PROTEIN"/>
    <property type="match status" value="1"/>
</dbReference>
<evidence type="ECO:0008006" key="2">
    <source>
        <dbReference type="Google" id="ProtNLM"/>
    </source>
</evidence>
<dbReference type="Gene3D" id="2.60.40.10">
    <property type="entry name" value="Immunoglobulins"/>
    <property type="match status" value="1"/>
</dbReference>
<dbReference type="PANTHER" id="PTHR37833">
    <property type="entry name" value="LIPOPROTEIN-RELATED"/>
    <property type="match status" value="1"/>
</dbReference>
<dbReference type="AlphaFoldDB" id="A0A3B0UHJ8"/>
<reference evidence="1" key="1">
    <citation type="submission" date="2018-06" db="EMBL/GenBank/DDBJ databases">
        <authorList>
            <person name="Zhirakovskaya E."/>
        </authorList>
    </citation>
    <scope>NUCLEOTIDE SEQUENCE</scope>
</reference>
<gene>
    <name evidence="1" type="ORF">MNBD_BACTEROID07-1458</name>
</gene>
<dbReference type="EMBL" id="UOET01000528">
    <property type="protein sequence ID" value="VAW30511.1"/>
    <property type="molecule type" value="Genomic_DNA"/>
</dbReference>
<dbReference type="InterPro" id="IPR011467">
    <property type="entry name" value="DUF1573"/>
</dbReference>
<sequence length="149" mass="16434">MKKIGILILFAFFVFQIQAQQKTTKKTTRVVLKFNETTFQYGNIYYGSEGTHAFKFVNAGSEPLLLSRPRSSCGCTVPTWPKAPILPGDSGTINVAYNTHILGEFNKTVTVHSNAPKPVVLHIHGKVVPRPKPMLPVKQTDKGGTPINK</sequence>
<dbReference type="Pfam" id="PF07610">
    <property type="entry name" value="DUF1573"/>
    <property type="match status" value="1"/>
</dbReference>
<evidence type="ECO:0000313" key="1">
    <source>
        <dbReference type="EMBL" id="VAW30511.1"/>
    </source>
</evidence>
<accession>A0A3B0UHJ8</accession>
<dbReference type="InterPro" id="IPR013783">
    <property type="entry name" value="Ig-like_fold"/>
</dbReference>
<protein>
    <recommendedName>
        <fullName evidence="2">DUF1573 domain-containing protein</fullName>
    </recommendedName>
</protein>